<evidence type="ECO:0000256" key="3">
    <source>
        <dbReference type="SAM" id="SignalP"/>
    </source>
</evidence>
<keyword evidence="2" id="KW-0472">Membrane</keyword>
<evidence type="ECO:0000313" key="5">
    <source>
        <dbReference type="Proteomes" id="UP000813462"/>
    </source>
</evidence>
<dbReference type="PANTHER" id="PTHR34672">
    <property type="entry name" value="POLLEN-SPECIFIC ARABINOGALACTA PROTEIN BAN102"/>
    <property type="match status" value="1"/>
</dbReference>
<proteinExistence type="predicted"/>
<protein>
    <submittedName>
        <fullName evidence="4">Uncharacterized protein</fullName>
    </submittedName>
</protein>
<feature type="region of interest" description="Disordered" evidence="1">
    <location>
        <begin position="167"/>
        <end position="187"/>
    </location>
</feature>
<organism evidence="4 5">
    <name type="scientific">Ziziphus jujuba var. spinosa</name>
    <dbReference type="NCBI Taxonomy" id="714518"/>
    <lineage>
        <taxon>Eukaryota</taxon>
        <taxon>Viridiplantae</taxon>
        <taxon>Streptophyta</taxon>
        <taxon>Embryophyta</taxon>
        <taxon>Tracheophyta</taxon>
        <taxon>Spermatophyta</taxon>
        <taxon>Magnoliopsida</taxon>
        <taxon>eudicotyledons</taxon>
        <taxon>Gunneridae</taxon>
        <taxon>Pentapetalae</taxon>
        <taxon>rosids</taxon>
        <taxon>fabids</taxon>
        <taxon>Rosales</taxon>
        <taxon>Rhamnaceae</taxon>
        <taxon>Paliureae</taxon>
        <taxon>Ziziphus</taxon>
    </lineage>
</organism>
<keyword evidence="2" id="KW-1133">Transmembrane helix</keyword>
<reference evidence="4" key="1">
    <citation type="journal article" date="2021" name="Front. Plant Sci.">
        <title>Chromosome-Scale Genome Assembly for Chinese Sour Jujube and Insights Into Its Genome Evolution and Domestication Signature.</title>
        <authorList>
            <person name="Shen L.-Y."/>
            <person name="Luo H."/>
            <person name="Wang X.-L."/>
            <person name="Wang X.-M."/>
            <person name="Qiu X.-J."/>
            <person name="Liu H."/>
            <person name="Zhou S.-S."/>
            <person name="Jia K.-H."/>
            <person name="Nie S."/>
            <person name="Bao Y.-T."/>
            <person name="Zhang R.-G."/>
            <person name="Yun Q.-Z."/>
            <person name="Chai Y.-H."/>
            <person name="Lu J.-Y."/>
            <person name="Li Y."/>
            <person name="Zhao S.-W."/>
            <person name="Mao J.-F."/>
            <person name="Jia S.-G."/>
            <person name="Mao Y.-M."/>
        </authorList>
    </citation>
    <scope>NUCLEOTIDE SEQUENCE</scope>
    <source>
        <strain evidence="4">AT0</strain>
        <tissue evidence="4">Leaf</tissue>
    </source>
</reference>
<evidence type="ECO:0000256" key="1">
    <source>
        <dbReference type="SAM" id="MobiDB-lite"/>
    </source>
</evidence>
<dbReference type="EMBL" id="JAEACU010000002">
    <property type="protein sequence ID" value="KAH7543570.1"/>
    <property type="molecule type" value="Genomic_DNA"/>
</dbReference>
<gene>
    <name evidence="4" type="ORF">FEM48_Zijuj02G0197900</name>
</gene>
<keyword evidence="2" id="KW-0812">Transmembrane</keyword>
<evidence type="ECO:0000313" key="4">
    <source>
        <dbReference type="EMBL" id="KAH7543570.1"/>
    </source>
</evidence>
<feature type="chain" id="PRO_5037294838" evidence="3">
    <location>
        <begin position="23"/>
        <end position="225"/>
    </location>
</feature>
<sequence>MEAKKMTCAILIAAASMSAALASDPEAPAPGPTSGSAVAIPAIGSLVGASIFTLLAYYLHPTHPPPPPTRNNPLLPQDLLRTNYLAAENPTQRLFTEEDGTHRLQIFYHVTKSSPSSSAINSHNLDCIEKYLGLRFSHTQIIDKLLLPNHDREVYKIARKIEGRKGWNSRGGKIEEGKEKKEEEQRNGDLGLEEFPILKCKACFWGFAGKCGLEEGANGFWKRKH</sequence>
<accession>A0A978VXM5</accession>
<name>A0A978VXM5_ZIZJJ</name>
<evidence type="ECO:0000256" key="2">
    <source>
        <dbReference type="SAM" id="Phobius"/>
    </source>
</evidence>
<dbReference type="Proteomes" id="UP000813462">
    <property type="component" value="Unassembled WGS sequence"/>
</dbReference>
<dbReference type="PANTHER" id="PTHR34672:SF2">
    <property type="entry name" value="ARABINOGALACTAN PROTEIN 23"/>
    <property type="match status" value="1"/>
</dbReference>
<keyword evidence="3" id="KW-0732">Signal</keyword>
<dbReference type="InterPro" id="IPR044702">
    <property type="entry name" value="AGP23/40"/>
</dbReference>
<dbReference type="AlphaFoldDB" id="A0A978VXM5"/>
<feature type="compositionally biased region" description="Basic and acidic residues" evidence="1">
    <location>
        <begin position="172"/>
        <end position="187"/>
    </location>
</feature>
<feature type="signal peptide" evidence="3">
    <location>
        <begin position="1"/>
        <end position="22"/>
    </location>
</feature>
<comment type="caution">
    <text evidence="4">The sequence shown here is derived from an EMBL/GenBank/DDBJ whole genome shotgun (WGS) entry which is preliminary data.</text>
</comment>
<feature type="transmembrane region" description="Helical" evidence="2">
    <location>
        <begin position="38"/>
        <end position="59"/>
    </location>
</feature>